<name>A0AAN9XSV2_PSOTE</name>
<reference evidence="2 3" key="1">
    <citation type="submission" date="2024-01" db="EMBL/GenBank/DDBJ databases">
        <title>The genomes of 5 underutilized Papilionoideae crops provide insights into root nodulation and disease resistanc.</title>
        <authorList>
            <person name="Jiang F."/>
        </authorList>
    </citation>
    <scope>NUCLEOTIDE SEQUENCE [LARGE SCALE GENOMIC DNA]</scope>
    <source>
        <strain evidence="2">DUOXIRENSHENG_FW03</strain>
        <tissue evidence="2">Leaves</tissue>
    </source>
</reference>
<comment type="caution">
    <text evidence="2">The sequence shown here is derived from an EMBL/GenBank/DDBJ whole genome shotgun (WGS) entry which is preliminary data.</text>
</comment>
<keyword evidence="1" id="KW-0812">Transmembrane</keyword>
<keyword evidence="3" id="KW-1185">Reference proteome</keyword>
<feature type="transmembrane region" description="Helical" evidence="1">
    <location>
        <begin position="21"/>
        <end position="48"/>
    </location>
</feature>
<feature type="transmembrane region" description="Helical" evidence="1">
    <location>
        <begin position="68"/>
        <end position="88"/>
    </location>
</feature>
<gene>
    <name evidence="2" type="ORF">VNO78_08287</name>
</gene>
<keyword evidence="1" id="KW-0472">Membrane</keyword>
<keyword evidence="1" id="KW-1133">Transmembrane helix</keyword>
<dbReference type="Proteomes" id="UP001386955">
    <property type="component" value="Unassembled WGS sequence"/>
</dbReference>
<evidence type="ECO:0000313" key="2">
    <source>
        <dbReference type="EMBL" id="KAK7406658.1"/>
    </source>
</evidence>
<sequence>MLKTSTVTLSSKRHEKGGSKISLVALIAIIVADIFVLGIVSLFLYCYFWRNYRLKEGTASKLSESEKIVYSSSLYPALGCYVFVELGASLTHTRKTQKAPKVFNITRFHNQLWVRFISPEASKLWWG</sequence>
<evidence type="ECO:0000256" key="1">
    <source>
        <dbReference type="SAM" id="Phobius"/>
    </source>
</evidence>
<dbReference type="AlphaFoldDB" id="A0AAN9XSV2"/>
<accession>A0AAN9XSV2</accession>
<dbReference type="EMBL" id="JAYMYS010000002">
    <property type="protein sequence ID" value="KAK7406658.1"/>
    <property type="molecule type" value="Genomic_DNA"/>
</dbReference>
<evidence type="ECO:0000313" key="3">
    <source>
        <dbReference type="Proteomes" id="UP001386955"/>
    </source>
</evidence>
<proteinExistence type="predicted"/>
<organism evidence="2 3">
    <name type="scientific">Psophocarpus tetragonolobus</name>
    <name type="common">Winged bean</name>
    <name type="synonym">Dolichos tetragonolobus</name>
    <dbReference type="NCBI Taxonomy" id="3891"/>
    <lineage>
        <taxon>Eukaryota</taxon>
        <taxon>Viridiplantae</taxon>
        <taxon>Streptophyta</taxon>
        <taxon>Embryophyta</taxon>
        <taxon>Tracheophyta</taxon>
        <taxon>Spermatophyta</taxon>
        <taxon>Magnoliopsida</taxon>
        <taxon>eudicotyledons</taxon>
        <taxon>Gunneridae</taxon>
        <taxon>Pentapetalae</taxon>
        <taxon>rosids</taxon>
        <taxon>fabids</taxon>
        <taxon>Fabales</taxon>
        <taxon>Fabaceae</taxon>
        <taxon>Papilionoideae</taxon>
        <taxon>50 kb inversion clade</taxon>
        <taxon>NPAAA clade</taxon>
        <taxon>indigoferoid/millettioid clade</taxon>
        <taxon>Phaseoleae</taxon>
        <taxon>Psophocarpus</taxon>
    </lineage>
</organism>
<protein>
    <submittedName>
        <fullName evidence="2">Uncharacterized protein</fullName>
    </submittedName>
</protein>